<feature type="region of interest" description="Disordered" evidence="1">
    <location>
        <begin position="37"/>
        <end position="61"/>
    </location>
</feature>
<evidence type="ECO:0000313" key="3">
    <source>
        <dbReference type="Proteomes" id="UP000005087"/>
    </source>
</evidence>
<reference evidence="2 3" key="1">
    <citation type="submission" date="2011-09" db="EMBL/GenBank/DDBJ databases">
        <authorList>
            <consortium name="US DOE Joint Genome Institute (JGI-PGF)"/>
            <person name="Lucas S."/>
            <person name="Han J."/>
            <person name="Lapidus A."/>
            <person name="Cheng J.-F."/>
            <person name="Goodwin L."/>
            <person name="Pitluck S."/>
            <person name="Peters L."/>
            <person name="Land M.L."/>
            <person name="Hauser L."/>
            <person name="Brambilla E."/>
            <person name="Klenk H.-P."/>
            <person name="Woyke T.J."/>
        </authorList>
    </citation>
    <scope>NUCLEOTIDE SEQUENCE [LARGE SCALE GENOMIC DNA]</scope>
    <source>
        <strain evidence="2 3">K62</strain>
    </source>
</reference>
<reference evidence="3" key="2">
    <citation type="submission" date="2012-01" db="EMBL/GenBank/DDBJ databases">
        <title>Noncontiguous Finished sequence of chromosome of Saccharomonospora glauca K62.</title>
        <authorList>
            <consortium name="US DOE Joint Genome Institute"/>
            <person name="Lucas S."/>
            <person name="Han J."/>
            <person name="Lapidus A."/>
            <person name="Cheng J.-F."/>
            <person name="Goodwin L."/>
            <person name="Pitluck S."/>
            <person name="Peters L."/>
            <person name="Mikhailova N."/>
            <person name="Held B."/>
            <person name="Detter J.C."/>
            <person name="Han C."/>
            <person name="Tapia R."/>
            <person name="Land M."/>
            <person name="Hauser L."/>
            <person name="Kyrpides N."/>
            <person name="Ivanova N."/>
            <person name="Pagani I."/>
            <person name="Brambilla E.-M."/>
            <person name="Klenk H.-P."/>
            <person name="Woyke T."/>
        </authorList>
    </citation>
    <scope>NUCLEOTIDE SEQUENCE [LARGE SCALE GENOMIC DNA]</scope>
    <source>
        <strain evidence="3">K62</strain>
    </source>
</reference>
<name>I1D2S4_9PSEU</name>
<dbReference type="AlphaFoldDB" id="I1D2S4"/>
<accession>I1D2S4</accession>
<proteinExistence type="predicted"/>
<dbReference type="STRING" id="928724.SacglDRAFT_02353"/>
<organism evidence="2 3">
    <name type="scientific">Saccharomonospora glauca K62</name>
    <dbReference type="NCBI Taxonomy" id="928724"/>
    <lineage>
        <taxon>Bacteria</taxon>
        <taxon>Bacillati</taxon>
        <taxon>Actinomycetota</taxon>
        <taxon>Actinomycetes</taxon>
        <taxon>Pseudonocardiales</taxon>
        <taxon>Pseudonocardiaceae</taxon>
        <taxon>Saccharomonospora</taxon>
    </lineage>
</organism>
<gene>
    <name evidence="2" type="ORF">SacglDRAFT_02353</name>
</gene>
<evidence type="ECO:0000256" key="1">
    <source>
        <dbReference type="SAM" id="MobiDB-lite"/>
    </source>
</evidence>
<sequence length="87" mass="8652">MQSGDSSLVRAEIGGNLGLAGIGRCSRIAVSGKIVPDGESPVPVARNGTGHPAFGGCQTRPSGRGQVDGIGAEVAGVGVHQRPPPLR</sequence>
<evidence type="ECO:0000313" key="2">
    <source>
        <dbReference type="EMBL" id="EIE99248.1"/>
    </source>
</evidence>
<protein>
    <submittedName>
        <fullName evidence="2">Uncharacterized protein</fullName>
    </submittedName>
</protein>
<dbReference type="EMBL" id="CM001484">
    <property type="protein sequence ID" value="EIE99248.1"/>
    <property type="molecule type" value="Genomic_DNA"/>
</dbReference>
<keyword evidence="3" id="KW-1185">Reference proteome</keyword>
<dbReference type="HOGENOM" id="CLU_2481448_0_0_11"/>
<dbReference type="Proteomes" id="UP000005087">
    <property type="component" value="Chromosome"/>
</dbReference>